<comment type="caution">
    <text evidence="2">The sequence shown here is derived from an EMBL/GenBank/DDBJ whole genome shotgun (WGS) entry which is preliminary data.</text>
</comment>
<sequence length="42" mass="4294">MSPEELLTWAAALAAAITAIALAAVAVVGAVWCISAIVRSRR</sequence>
<evidence type="ECO:0000313" key="3">
    <source>
        <dbReference type="Proteomes" id="UP001321481"/>
    </source>
</evidence>
<dbReference type="RefSeq" id="WP_283714508.1">
    <property type="nucleotide sequence ID" value="NZ_JASJND010000001.1"/>
</dbReference>
<name>A0ABT6ZAM3_9MICO</name>
<keyword evidence="1" id="KW-0472">Membrane</keyword>
<evidence type="ECO:0000256" key="1">
    <source>
        <dbReference type="SAM" id="Phobius"/>
    </source>
</evidence>
<keyword evidence="3" id="KW-1185">Reference proteome</keyword>
<keyword evidence="1" id="KW-1133">Transmembrane helix</keyword>
<gene>
    <name evidence="2" type="ORF">QNI14_01985</name>
</gene>
<keyword evidence="1" id="KW-0812">Transmembrane</keyword>
<evidence type="ECO:0000313" key="2">
    <source>
        <dbReference type="EMBL" id="MDJ1113217.1"/>
    </source>
</evidence>
<accession>A0ABT6ZAM3</accession>
<dbReference type="EMBL" id="JASJND010000001">
    <property type="protein sequence ID" value="MDJ1113217.1"/>
    <property type="molecule type" value="Genomic_DNA"/>
</dbReference>
<feature type="transmembrane region" description="Helical" evidence="1">
    <location>
        <begin position="6"/>
        <end position="38"/>
    </location>
</feature>
<reference evidence="2 3" key="1">
    <citation type="submission" date="2023-05" db="EMBL/GenBank/DDBJ databases">
        <title>Microbacterium dauci sp.nov., Isolated from Carrot Rhizosphere Soil.</title>
        <authorList>
            <person name="Xiao Z."/>
            <person name="Zheng J."/>
        </authorList>
    </citation>
    <scope>NUCLEOTIDE SEQUENCE [LARGE SCALE GENOMIC DNA]</scope>
    <source>
        <strain evidence="2 3">LX3-4</strain>
    </source>
</reference>
<organism evidence="2 3">
    <name type="scientific">Microbacterium dauci</name>
    <dbReference type="NCBI Taxonomy" id="3048008"/>
    <lineage>
        <taxon>Bacteria</taxon>
        <taxon>Bacillati</taxon>
        <taxon>Actinomycetota</taxon>
        <taxon>Actinomycetes</taxon>
        <taxon>Micrococcales</taxon>
        <taxon>Microbacteriaceae</taxon>
        <taxon>Microbacterium</taxon>
    </lineage>
</organism>
<proteinExistence type="predicted"/>
<dbReference type="Proteomes" id="UP001321481">
    <property type="component" value="Unassembled WGS sequence"/>
</dbReference>
<evidence type="ECO:0008006" key="4">
    <source>
        <dbReference type="Google" id="ProtNLM"/>
    </source>
</evidence>
<protein>
    <recommendedName>
        <fullName evidence="4">PH domain-containing protein</fullName>
    </recommendedName>
</protein>